<feature type="compositionally biased region" description="Polar residues" evidence="1">
    <location>
        <begin position="727"/>
        <end position="736"/>
    </location>
</feature>
<evidence type="ECO:0000256" key="1">
    <source>
        <dbReference type="SAM" id="MobiDB-lite"/>
    </source>
</evidence>
<feature type="transmembrane region" description="Helical" evidence="2">
    <location>
        <begin position="119"/>
        <end position="138"/>
    </location>
</feature>
<proteinExistence type="predicted"/>
<feature type="region of interest" description="Disordered" evidence="1">
    <location>
        <begin position="687"/>
        <end position="736"/>
    </location>
</feature>
<name>A0A8H4N5W1_9PEZI</name>
<dbReference type="Proteomes" id="UP000572817">
    <property type="component" value="Unassembled WGS sequence"/>
</dbReference>
<comment type="caution">
    <text evidence="3">The sequence shown here is derived from an EMBL/GenBank/DDBJ whole genome shotgun (WGS) entry which is preliminary data.</text>
</comment>
<feature type="transmembrane region" description="Helical" evidence="2">
    <location>
        <begin position="576"/>
        <end position="598"/>
    </location>
</feature>
<keyword evidence="2" id="KW-1133">Transmembrane helix</keyword>
<gene>
    <name evidence="3" type="ORF">GTA08_BOTSDO05530</name>
</gene>
<feature type="transmembrane region" description="Helical" evidence="2">
    <location>
        <begin position="42"/>
        <end position="70"/>
    </location>
</feature>
<evidence type="ECO:0000313" key="4">
    <source>
        <dbReference type="Proteomes" id="UP000572817"/>
    </source>
</evidence>
<dbReference type="OrthoDB" id="3910201at2759"/>
<sequence>MNAYAQTTSDTVYTVYNGAWINWTHGRVLGLTLTLNRRQGDLLIAFTALFVTIVGTSFWRIACFLIHSLYSSEGAQDGLYHQRQAILRNSANGTSGLIRLVQVLLAWRKNASKPVKRILPLIAFAVLSVYGFGAASGFSSRVSTGIGNEVLISSANCAAPVAISNNVTEQLEIYWPYTTRQMSSYSNYAQQCYNDSEDGKCDTFVTKSLDVQITRNATCPFSKEMCKSQDQNIYFDTGLLDTHDDLGFNMPSDQRFQYRRTTHCAPLVSEGYKAPSNYTAPDTNFDTAYMKYYYGPKTSDTNETATYKYPLLNNQQAADRKTLSAAADYSIGSVEAWGLNGSIAGHSTFAPIAPLLRPDADTAIVFLSSNDIGYWGTSADPWYGASRLGGYFYVPAAGADSLGLGAVRQAYYYGDEPASALGCVARAQWCNPRMGTAARCTPLSGYLDLNANVDGIVRDGAERRLLDWYRWAVLRDAETLAAVPAALGVASLPSRFGLNYGMRARVAEGQWMRDVEQWHAVSMTALQGRAVDTAAGPGGGGGGGGGMEKFVVRPNSTEAEGLCRNQKILSTAYSNFSVFGLAFIFSVGGVIIVTSWFLEQIVGFWQKRSGRNAYTRLEWYANDTLQLQRLAHEELGLGNWVKCDMEVPITEKGDELGIWDLEDMERPRLKAPLLGVARMVAGRRDSIRREEERSAAEEQKKPQSEVVTAEVTTPSTATAVQDDDRSVSSWTAAFHE</sequence>
<organism evidence="3 4">
    <name type="scientific">Botryosphaeria dothidea</name>
    <dbReference type="NCBI Taxonomy" id="55169"/>
    <lineage>
        <taxon>Eukaryota</taxon>
        <taxon>Fungi</taxon>
        <taxon>Dikarya</taxon>
        <taxon>Ascomycota</taxon>
        <taxon>Pezizomycotina</taxon>
        <taxon>Dothideomycetes</taxon>
        <taxon>Dothideomycetes incertae sedis</taxon>
        <taxon>Botryosphaeriales</taxon>
        <taxon>Botryosphaeriaceae</taxon>
        <taxon>Botryosphaeria</taxon>
    </lineage>
</organism>
<evidence type="ECO:0000313" key="3">
    <source>
        <dbReference type="EMBL" id="KAF4307061.1"/>
    </source>
</evidence>
<keyword evidence="2" id="KW-0812">Transmembrane</keyword>
<keyword evidence="2" id="KW-0472">Membrane</keyword>
<reference evidence="3" key="1">
    <citation type="submission" date="2020-04" db="EMBL/GenBank/DDBJ databases">
        <title>Genome Assembly and Annotation of Botryosphaeria dothidea sdau 11-99, a Latent Pathogen of Apple Fruit Ring Rot in China.</title>
        <authorList>
            <person name="Yu C."/>
            <person name="Diao Y."/>
            <person name="Lu Q."/>
            <person name="Zhao J."/>
            <person name="Cui S."/>
            <person name="Peng C."/>
            <person name="He B."/>
            <person name="Liu H."/>
        </authorList>
    </citation>
    <scope>NUCLEOTIDE SEQUENCE [LARGE SCALE GENOMIC DNA]</scope>
    <source>
        <strain evidence="3">Sdau11-99</strain>
    </source>
</reference>
<dbReference type="AlphaFoldDB" id="A0A8H4N5W1"/>
<keyword evidence="4" id="KW-1185">Reference proteome</keyword>
<dbReference type="EMBL" id="WWBZ02000033">
    <property type="protein sequence ID" value="KAF4307061.1"/>
    <property type="molecule type" value="Genomic_DNA"/>
</dbReference>
<protein>
    <submittedName>
        <fullName evidence="3">Cytochrome p450 protein</fullName>
    </submittedName>
</protein>
<accession>A0A8H4N5W1</accession>
<feature type="compositionally biased region" description="Polar residues" evidence="1">
    <location>
        <begin position="710"/>
        <end position="719"/>
    </location>
</feature>
<feature type="compositionally biased region" description="Basic and acidic residues" evidence="1">
    <location>
        <begin position="687"/>
        <end position="703"/>
    </location>
</feature>
<evidence type="ECO:0000256" key="2">
    <source>
        <dbReference type="SAM" id="Phobius"/>
    </source>
</evidence>